<keyword evidence="1" id="KW-1133">Transmembrane helix</keyword>
<feature type="transmembrane region" description="Helical" evidence="1">
    <location>
        <begin position="114"/>
        <end position="135"/>
    </location>
</feature>
<accession>A0A9W9WSM5</accession>
<dbReference type="InterPro" id="IPR021840">
    <property type="entry name" value="DUF3433"/>
</dbReference>
<proteinExistence type="predicted"/>
<reference evidence="2" key="1">
    <citation type="submission" date="2022-12" db="EMBL/GenBank/DDBJ databases">
        <authorList>
            <person name="Petersen C."/>
        </authorList>
    </citation>
    <scope>NUCLEOTIDE SEQUENCE</scope>
    <source>
        <strain evidence="2">IBT 17660</strain>
    </source>
</reference>
<evidence type="ECO:0000256" key="1">
    <source>
        <dbReference type="SAM" id="Phobius"/>
    </source>
</evidence>
<organism evidence="2 3">
    <name type="scientific">Penicillium desertorum</name>
    <dbReference type="NCBI Taxonomy" id="1303715"/>
    <lineage>
        <taxon>Eukaryota</taxon>
        <taxon>Fungi</taxon>
        <taxon>Dikarya</taxon>
        <taxon>Ascomycota</taxon>
        <taxon>Pezizomycotina</taxon>
        <taxon>Eurotiomycetes</taxon>
        <taxon>Eurotiomycetidae</taxon>
        <taxon>Eurotiales</taxon>
        <taxon>Aspergillaceae</taxon>
        <taxon>Penicillium</taxon>
    </lineage>
</organism>
<dbReference type="PANTHER" id="PTHR37544">
    <property type="entry name" value="SPRAY-RELATED"/>
    <property type="match status" value="1"/>
</dbReference>
<keyword evidence="3" id="KW-1185">Reference proteome</keyword>
<sequence length="697" mass="76596">MSQVSLRVMEVCLIVGILLAVAMVFLGPRTTIAPWNPTSILSVAAIMAKSNEICRSLRGTGACPLDALHDSLKERRYYSQHTPKGFLIKTEGGDMRKLDTQEKHTLSWTPFPGLIARGVIFGAVALLIAALEIALRVSQKNDGLTNVSSGGHQHPLFTIISSLVMLSIGLLFTRMDFNTRSLAPYAQLKRPTGALFEESMAVDYLDSLATTSIIRSIRKRHFAVLATTSATLITSFLFIVTGGLYSTVEVPHQISTNFTQESTFYQGSSANADQSSSMVVAKHILLKNLTFPPLDLSMDMPLSSNETENLFVDIWTLALRAAPACYFQTGSELQWNFTKVKHGKESTYELRVLAPNMPCSLADQNIGSTSLTPSLAVLDSQGLFGQSSRLPCGNSYNTKPATLYIWGNVQNDSVENISAMTCIEAAETVDTLTRFYLPAFNITDDHPPVPDESSTGPAPDVDIPWISWNIFNITDVTAERSNLDGFFTALITGKYATSAENLLDPDSSDMVIKAINHQDRILKAQIFNNYSRSVADGKLDHAPLPGNITMSNRLRLLQDAASTRILEALLASILLLGIVGSILMNTDFILPKNPSSIAAVASLLADSNLLARYEKVMGDPNEQSLGQTFFSRCRFFLGFQGNASDQGDPWQLSEDQGCEKYCIYYSERGSETMLGNGSMWMRKEFRVKETKVEEWSV</sequence>
<keyword evidence="1" id="KW-0812">Transmembrane</keyword>
<dbReference type="AlphaFoldDB" id="A0A9W9WSM5"/>
<feature type="transmembrane region" description="Helical" evidence="1">
    <location>
        <begin position="6"/>
        <end position="26"/>
    </location>
</feature>
<dbReference type="Proteomes" id="UP001147760">
    <property type="component" value="Unassembled WGS sequence"/>
</dbReference>
<dbReference type="Pfam" id="PF11915">
    <property type="entry name" value="DUF3433"/>
    <property type="match status" value="1"/>
</dbReference>
<dbReference type="OrthoDB" id="5332281at2759"/>
<feature type="transmembrane region" description="Helical" evidence="1">
    <location>
        <begin position="155"/>
        <end position="173"/>
    </location>
</feature>
<gene>
    <name evidence="2" type="ORF">N7530_006931</name>
</gene>
<dbReference type="PANTHER" id="PTHR37544:SF1">
    <property type="entry name" value="PHOSPHORIBOSYLAMINOIMIDAZOLE-SUCCINOCARBOXAMIDE SYNTHASE"/>
    <property type="match status" value="1"/>
</dbReference>
<comment type="caution">
    <text evidence="2">The sequence shown here is derived from an EMBL/GenBank/DDBJ whole genome shotgun (WGS) entry which is preliminary data.</text>
</comment>
<evidence type="ECO:0000313" key="3">
    <source>
        <dbReference type="Proteomes" id="UP001147760"/>
    </source>
</evidence>
<name>A0A9W9WSM5_9EURO</name>
<dbReference type="EMBL" id="JAPWDO010000004">
    <property type="protein sequence ID" value="KAJ5472930.1"/>
    <property type="molecule type" value="Genomic_DNA"/>
</dbReference>
<feature type="transmembrane region" description="Helical" evidence="1">
    <location>
        <begin position="222"/>
        <end position="245"/>
    </location>
</feature>
<protein>
    <submittedName>
        <fullName evidence="2">Uncharacterized protein</fullName>
    </submittedName>
</protein>
<keyword evidence="1" id="KW-0472">Membrane</keyword>
<evidence type="ECO:0000313" key="2">
    <source>
        <dbReference type="EMBL" id="KAJ5472930.1"/>
    </source>
</evidence>
<reference evidence="2" key="2">
    <citation type="journal article" date="2023" name="IMA Fungus">
        <title>Comparative genomic study of the Penicillium genus elucidates a diverse pangenome and 15 lateral gene transfer events.</title>
        <authorList>
            <person name="Petersen C."/>
            <person name="Sorensen T."/>
            <person name="Nielsen M.R."/>
            <person name="Sondergaard T.E."/>
            <person name="Sorensen J.L."/>
            <person name="Fitzpatrick D.A."/>
            <person name="Frisvad J.C."/>
            <person name="Nielsen K.L."/>
        </authorList>
    </citation>
    <scope>NUCLEOTIDE SEQUENCE</scope>
    <source>
        <strain evidence="2">IBT 17660</strain>
    </source>
</reference>